<keyword evidence="4" id="KW-1185">Reference proteome</keyword>
<dbReference type="PANTHER" id="PTHR37096:SF1">
    <property type="entry name" value="AAA+ ATPASE DOMAIN-CONTAINING PROTEIN"/>
    <property type="match status" value="1"/>
</dbReference>
<dbReference type="PANTHER" id="PTHR37096">
    <property type="entry name" value="YALI0E33429P"/>
    <property type="match status" value="1"/>
</dbReference>
<dbReference type="InterPro" id="IPR011579">
    <property type="entry name" value="ATPase_dom"/>
</dbReference>
<feature type="region of interest" description="Disordered" evidence="1">
    <location>
        <begin position="318"/>
        <end position="337"/>
    </location>
</feature>
<reference evidence="3" key="1">
    <citation type="submission" date="2020-05" db="EMBL/GenBank/DDBJ databases">
        <title>Mycena genomes resolve the evolution of fungal bioluminescence.</title>
        <authorList>
            <person name="Tsai I.J."/>
        </authorList>
    </citation>
    <scope>NUCLEOTIDE SEQUENCE</scope>
    <source>
        <strain evidence="3">160909Yilan</strain>
    </source>
</reference>
<organism evidence="3 4">
    <name type="scientific">Mycena sanguinolenta</name>
    <dbReference type="NCBI Taxonomy" id="230812"/>
    <lineage>
        <taxon>Eukaryota</taxon>
        <taxon>Fungi</taxon>
        <taxon>Dikarya</taxon>
        <taxon>Basidiomycota</taxon>
        <taxon>Agaricomycotina</taxon>
        <taxon>Agaricomycetes</taxon>
        <taxon>Agaricomycetidae</taxon>
        <taxon>Agaricales</taxon>
        <taxon>Marasmiineae</taxon>
        <taxon>Mycenaceae</taxon>
        <taxon>Mycena</taxon>
    </lineage>
</organism>
<sequence>MFSARWNARAGCGLASRRSHVPTIGRADSTNPTCGCSYITLRCMQSHSTKLRKSQPQLRTHTSIPVHWFFRSNIPRRRTSFLPADMQKRNFFGLGEIVGVITNPAETVRSLTESKRLLDEARREINENKERSQLRVKHTFSRYPGFFPRRAEVHILEQVLEGEPSFTVLFGASSVGKTALLREVLCSDAYHVLHFDLRISGFADLASLYTSLSQQMEQYFEEIGKLAGYEDFEKESWGFKHDRLSVERRIAETPLGSDVRNVRTSDVARLMELFQSSLLKYREFEPVHEEEPSEPKPEPPPSVKTETSKRRRFFFRKDKGKQKAAPIEPQESKEKIPTTPHKKIPVIFFDEAHRLPALIQSTETMKCLLDSMLVLTKQDRLCHVIHATSDPFYQTWLRQLNVMQHCKILTVGDCSKAETRAYFNARILPRIPRRLSGRLNFEQLYEAFGGKLAHWHDYCTDYVNSNGTLEINQSSHFLQAHALLNLHLIHSSQSATPESDGSNGRVVSNPQAIHPNIGPAGFKIYSPITNPHGPIPEDRSTAMNAGYYSPDFSAMELLKVMGRLAQPDVEFIPYFPLCRELGVRAVDGMVKGRVLDLRWTEPVTEEHGSESENGHLCGAGSSGTAVAPELDAVSATNSELSDMVPVSEPELGRGDYMEVVGCKLVATPIMKFAMREVIEEYEDQHSVSDYVSLSEVEEY</sequence>
<dbReference type="EMBL" id="JACAZH010000006">
    <property type="protein sequence ID" value="KAF7366723.1"/>
    <property type="molecule type" value="Genomic_DNA"/>
</dbReference>
<dbReference type="OrthoDB" id="2150628at2759"/>
<dbReference type="Pfam" id="PF01637">
    <property type="entry name" value="ATPase_2"/>
    <property type="match status" value="1"/>
</dbReference>
<dbReference type="SUPFAM" id="SSF52540">
    <property type="entry name" value="P-loop containing nucleoside triphosphate hydrolases"/>
    <property type="match status" value="1"/>
</dbReference>
<gene>
    <name evidence="3" type="ORF">MSAN_00930400</name>
</gene>
<proteinExistence type="predicted"/>
<evidence type="ECO:0000313" key="3">
    <source>
        <dbReference type="EMBL" id="KAF7366723.1"/>
    </source>
</evidence>
<feature type="region of interest" description="Disordered" evidence="1">
    <location>
        <begin position="285"/>
        <end position="309"/>
    </location>
</feature>
<dbReference type="Gene3D" id="3.40.50.300">
    <property type="entry name" value="P-loop containing nucleotide triphosphate hydrolases"/>
    <property type="match status" value="1"/>
</dbReference>
<feature type="compositionally biased region" description="Basic and acidic residues" evidence="1">
    <location>
        <begin position="285"/>
        <end position="297"/>
    </location>
</feature>
<dbReference type="GO" id="GO:0005524">
    <property type="term" value="F:ATP binding"/>
    <property type="evidence" value="ECO:0007669"/>
    <property type="project" value="InterPro"/>
</dbReference>
<protein>
    <recommendedName>
        <fullName evidence="2">ATPase domain-containing protein</fullName>
    </recommendedName>
</protein>
<evidence type="ECO:0000256" key="1">
    <source>
        <dbReference type="SAM" id="MobiDB-lite"/>
    </source>
</evidence>
<evidence type="ECO:0000259" key="2">
    <source>
        <dbReference type="Pfam" id="PF01637"/>
    </source>
</evidence>
<name>A0A8H6YT59_9AGAR</name>
<dbReference type="InterPro" id="IPR051667">
    <property type="entry name" value="Archaeal_ATPase_domain"/>
</dbReference>
<dbReference type="InterPro" id="IPR027417">
    <property type="entry name" value="P-loop_NTPase"/>
</dbReference>
<feature type="domain" description="ATPase" evidence="2">
    <location>
        <begin position="146"/>
        <end position="392"/>
    </location>
</feature>
<accession>A0A8H6YT59</accession>
<comment type="caution">
    <text evidence="3">The sequence shown here is derived from an EMBL/GenBank/DDBJ whole genome shotgun (WGS) entry which is preliminary data.</text>
</comment>
<dbReference type="AlphaFoldDB" id="A0A8H6YT59"/>
<evidence type="ECO:0000313" key="4">
    <source>
        <dbReference type="Proteomes" id="UP000623467"/>
    </source>
</evidence>
<dbReference type="Proteomes" id="UP000623467">
    <property type="component" value="Unassembled WGS sequence"/>
</dbReference>